<sequence length="147" mass="17522">MAQKKKKKSLIASFNPIQIFGKRNVLLFIFFVLAITFASVGFLIIDTYQIKREIAQIQDQKRSLTDQEYRALLQTPTIHDYIFPHNPTNFRVTVEPWRNGRAFVSNEDEFNLLWIDPKSLEWEQLPDKSRQNLIDYIQHLREEDPHF</sequence>
<accession>A0A968KSJ4</accession>
<comment type="caution">
    <text evidence="2">The sequence shown here is derived from an EMBL/GenBank/DDBJ whole genome shotgun (WGS) entry which is preliminary data.</text>
</comment>
<dbReference type="Proteomes" id="UP000711995">
    <property type="component" value="Unassembled WGS sequence"/>
</dbReference>
<proteinExistence type="predicted"/>
<keyword evidence="3" id="KW-1185">Reference proteome</keyword>
<feature type="transmembrane region" description="Helical" evidence="1">
    <location>
        <begin position="25"/>
        <end position="45"/>
    </location>
</feature>
<dbReference type="AlphaFoldDB" id="A0A968KSJ4"/>
<reference evidence="2 3" key="1">
    <citation type="submission" date="2020-03" db="EMBL/GenBank/DDBJ databases">
        <title>Spirochaetal bacteria isolated from arthropods constitute a novel genus Entomospira genus novum within the order Spirochaetales.</title>
        <authorList>
            <person name="Grana-Miraglia L."/>
            <person name="Sikutova S."/>
            <person name="Fingerle V."/>
            <person name="Sing A."/>
            <person name="Castillo-Ramirez S."/>
            <person name="Margos G."/>
            <person name="Rudolf I."/>
        </authorList>
    </citation>
    <scope>NUCLEOTIDE SEQUENCE [LARGE SCALE GENOMIC DNA]</scope>
    <source>
        <strain evidence="2 3">BR193</strain>
    </source>
</reference>
<organism evidence="2 3">
    <name type="scientific">Entomospira entomophila</name>
    <dbReference type="NCBI Taxonomy" id="2719988"/>
    <lineage>
        <taxon>Bacteria</taxon>
        <taxon>Pseudomonadati</taxon>
        <taxon>Spirochaetota</taxon>
        <taxon>Spirochaetia</taxon>
        <taxon>Spirochaetales</taxon>
        <taxon>Spirochaetaceae</taxon>
        <taxon>Entomospira</taxon>
    </lineage>
</organism>
<keyword evidence="1" id="KW-0812">Transmembrane</keyword>
<gene>
    <name evidence="2" type="ORF">HCT14_02640</name>
</gene>
<evidence type="ECO:0000313" key="3">
    <source>
        <dbReference type="Proteomes" id="UP000711995"/>
    </source>
</evidence>
<name>A0A968KSJ4_9SPIO</name>
<evidence type="ECO:0000256" key="1">
    <source>
        <dbReference type="SAM" id="Phobius"/>
    </source>
</evidence>
<evidence type="ECO:0000313" key="2">
    <source>
        <dbReference type="EMBL" id="NIZ40412.1"/>
    </source>
</evidence>
<dbReference type="RefSeq" id="WP_167700012.1">
    <property type="nucleotide sequence ID" value="NZ_CP118174.1"/>
</dbReference>
<keyword evidence="1" id="KW-1133">Transmembrane helix</keyword>
<dbReference type="EMBL" id="JAATLJ010000001">
    <property type="protein sequence ID" value="NIZ40412.1"/>
    <property type="molecule type" value="Genomic_DNA"/>
</dbReference>
<protein>
    <submittedName>
        <fullName evidence="2">Uncharacterized protein</fullName>
    </submittedName>
</protein>
<keyword evidence="1" id="KW-0472">Membrane</keyword>